<evidence type="ECO:0000256" key="14">
    <source>
        <dbReference type="ARBA" id="ARBA00023137"/>
    </source>
</evidence>
<dbReference type="FunFam" id="1.10.510.10:FF:000268">
    <property type="entry name" value="Receptor protein-tyrosine kinase"/>
    <property type="match status" value="1"/>
</dbReference>
<dbReference type="Pfam" id="PF14575">
    <property type="entry name" value="EphA2_TM"/>
    <property type="match status" value="1"/>
</dbReference>
<dbReference type="Gene3D" id="2.60.120.260">
    <property type="entry name" value="Galactose-binding domain-like"/>
    <property type="match status" value="1"/>
</dbReference>
<dbReference type="InterPro" id="IPR000719">
    <property type="entry name" value="Prot_kinase_dom"/>
</dbReference>
<dbReference type="PROSITE" id="PS50105">
    <property type="entry name" value="SAM_DOMAIN"/>
    <property type="match status" value="1"/>
</dbReference>
<dbReference type="AlphaFoldDB" id="A0A6P8JD10"/>
<dbReference type="InterPro" id="IPR013761">
    <property type="entry name" value="SAM/pointed_sf"/>
</dbReference>
<dbReference type="InterPro" id="IPR016257">
    <property type="entry name" value="Tyr_kinase_ephrin_rcpt"/>
</dbReference>
<evidence type="ECO:0000256" key="5">
    <source>
        <dbReference type="ARBA" id="ARBA00022679"/>
    </source>
</evidence>
<reference evidence="28" key="1">
    <citation type="submission" date="2025-08" db="UniProtKB">
        <authorList>
            <consortium name="RefSeq"/>
        </authorList>
    </citation>
    <scope>IDENTIFICATION</scope>
    <source>
        <tissue evidence="28">Tentacle</tissue>
    </source>
</reference>
<evidence type="ECO:0000256" key="22">
    <source>
        <dbReference type="SAM" id="SignalP"/>
    </source>
</evidence>
<evidence type="ECO:0000256" key="17">
    <source>
        <dbReference type="PIRSR" id="PIRSR000666-1"/>
    </source>
</evidence>
<dbReference type="InterPro" id="IPR013783">
    <property type="entry name" value="Ig-like_fold"/>
</dbReference>
<name>A0A6P8JD10_ACTTE</name>
<organism evidence="27 28">
    <name type="scientific">Actinia tenebrosa</name>
    <name type="common">Australian red waratah sea anemone</name>
    <dbReference type="NCBI Taxonomy" id="6105"/>
    <lineage>
        <taxon>Eukaryota</taxon>
        <taxon>Metazoa</taxon>
        <taxon>Cnidaria</taxon>
        <taxon>Anthozoa</taxon>
        <taxon>Hexacorallia</taxon>
        <taxon>Actiniaria</taxon>
        <taxon>Actiniidae</taxon>
        <taxon>Actinia</taxon>
    </lineage>
</organism>
<dbReference type="GO" id="GO:0005886">
    <property type="term" value="C:plasma membrane"/>
    <property type="evidence" value="ECO:0007669"/>
    <property type="project" value="UniProtKB-SubCell"/>
</dbReference>
<dbReference type="SMART" id="SM00219">
    <property type="entry name" value="TyrKc"/>
    <property type="match status" value="1"/>
</dbReference>
<dbReference type="PROSITE" id="PS50853">
    <property type="entry name" value="FN3"/>
    <property type="match status" value="2"/>
</dbReference>
<keyword evidence="27" id="KW-1185">Reference proteome</keyword>
<dbReference type="PROSITE" id="PS51550">
    <property type="entry name" value="EPH_LBD"/>
    <property type="match status" value="1"/>
</dbReference>
<proteinExistence type="predicted"/>
<dbReference type="InParanoid" id="A0A6P8JD10"/>
<feature type="domain" description="Eph LBD" evidence="26">
    <location>
        <begin position="31"/>
        <end position="222"/>
    </location>
</feature>
<evidence type="ECO:0000256" key="16">
    <source>
        <dbReference type="ARBA" id="ARBA00023180"/>
    </source>
</evidence>
<keyword evidence="10" id="KW-0418">Kinase</keyword>
<keyword evidence="8" id="KW-0677">Repeat</keyword>
<dbReference type="SUPFAM" id="SSF49265">
    <property type="entry name" value="Fibronectin type III"/>
    <property type="match status" value="1"/>
</dbReference>
<evidence type="ECO:0000256" key="20">
    <source>
        <dbReference type="PROSITE-ProRule" id="PRU10141"/>
    </source>
</evidence>
<dbReference type="Gene3D" id="2.10.50.10">
    <property type="entry name" value="Tumor Necrosis Factor Receptor, subunit A, domain 2"/>
    <property type="match status" value="1"/>
</dbReference>
<protein>
    <recommendedName>
        <fullName evidence="2">receptor protein-tyrosine kinase</fullName>
        <ecNumber evidence="2">2.7.10.1</ecNumber>
    </recommendedName>
</protein>
<dbReference type="PROSITE" id="PS00109">
    <property type="entry name" value="PROTEIN_KINASE_TYR"/>
    <property type="match status" value="1"/>
</dbReference>
<dbReference type="SMART" id="SM00060">
    <property type="entry name" value="FN3"/>
    <property type="match status" value="2"/>
</dbReference>
<dbReference type="Proteomes" id="UP000515163">
    <property type="component" value="Unplaced"/>
</dbReference>
<keyword evidence="19" id="KW-1015">Disulfide bond</keyword>
<evidence type="ECO:0000256" key="15">
    <source>
        <dbReference type="ARBA" id="ARBA00023170"/>
    </source>
</evidence>
<evidence type="ECO:0000256" key="13">
    <source>
        <dbReference type="ARBA" id="ARBA00023136"/>
    </source>
</evidence>
<dbReference type="KEGG" id="aten:116309074"/>
<dbReference type="Gene3D" id="1.10.510.10">
    <property type="entry name" value="Transferase(Phosphotransferase) domain 1"/>
    <property type="match status" value="1"/>
</dbReference>
<evidence type="ECO:0000256" key="2">
    <source>
        <dbReference type="ARBA" id="ARBA00011902"/>
    </source>
</evidence>
<dbReference type="InterPro" id="IPR003961">
    <property type="entry name" value="FN3_dom"/>
</dbReference>
<feature type="domain" description="Protein kinase" evidence="23">
    <location>
        <begin position="644"/>
        <end position="909"/>
    </location>
</feature>
<dbReference type="InterPro" id="IPR001245">
    <property type="entry name" value="Ser-Thr/Tyr_kinase_cat_dom"/>
</dbReference>
<keyword evidence="5" id="KW-0808">Transferase</keyword>
<dbReference type="Pfam" id="PF07714">
    <property type="entry name" value="PK_Tyr_Ser-Thr"/>
    <property type="match status" value="1"/>
</dbReference>
<evidence type="ECO:0000256" key="11">
    <source>
        <dbReference type="ARBA" id="ARBA00022840"/>
    </source>
</evidence>
<dbReference type="InterPro" id="IPR050449">
    <property type="entry name" value="Ephrin_rcpt_TKs"/>
</dbReference>
<comment type="subcellular location">
    <subcellularLocation>
        <location evidence="1">Cell membrane</location>
        <topology evidence="1">Single-pass type I membrane protein</topology>
    </subcellularLocation>
</comment>
<evidence type="ECO:0000256" key="4">
    <source>
        <dbReference type="ARBA" id="ARBA00022553"/>
    </source>
</evidence>
<feature type="domain" description="SAM" evidence="24">
    <location>
        <begin position="936"/>
        <end position="1000"/>
    </location>
</feature>
<sequence>MHLSINARICKIIFLFLLVVHTLPVYTRAESVHLITVPKKVSSSQWTWSWTATGPTGGGVEQWKNAWPNDDRTKPVRYSVCDALSHTPKANQWLTSTHIFISPANRIDITIEYAMSDCSVINNQYCRQNFSLYLHKSRTQLSIGSLPDPYKNLDIFEKIGTSSPKVLSTAGNLDQAQRNKETFSVMVDAAKPYVYLAFHYQGGCVKLFSVTVQYYKCPSIKLSSNLVKLPQTIAPADNSTKVKGSCSSAQHLKPLTNESDLYGYCQEDGEWSTDRYRGECGCDYGYGKVATVSAGSECRECPLGTYSDKVSNSKCTTCPLNSEQDSSRTSCDCKPNFYRTDEQTEFDSCAGQPSAPQNLSITFLNASFVTVTWFPPTDNGGRSDLYYTAECKQCNDQGTECTQECTGSNITVNQNSRLASINSLSAYTYYQLKVYAKNEVSKLAEEKNDLAKFAEDLIRTKESVPGIPVVTLKQLSSTSVFLSWEVEEKNGVITYYQVSYYPVDQPSNVKKFNTTSTNTTITGLETGKEYQFQVQASSRLGLGKAAAQTKKVAKLTEGKPFFSRSIVQGVIAGVVGALILILIFAIICVCRKRRRRRSISRELLAMNPNFILVDGHKMYVDPSNYGSPMEALMCTAEEIEREKIELEKSIGGGEFADVYKGTLKNDSGREIVAVKILKPKPSVKNREDFIREASIMGQFKHPNVIALKGVVTRSSDTPMMIVTEYMANGSLDHFLMGHEGQLTVLQLLGMIRGVADGMAYLSGMNFIHRDLAARNILVADNMASKVADFGLSRELDDAEDNPNSVYQTQGGKIPVRWTAPEAIRYRKFSWASDVWSFGILMWEIMSFSERPYWEWDNFQVMDRVDSGYRLPAPMNCPKAIHNLMLDCWEGDKDKRPKFADILKRTEEMIRSPDKLKDDLCTSRFSADSPSAKTNFGEVTSVEEWLDTLNMQQYVNNFKEAGLSQLDQVKTMSEEDLAKIGVKLIGHRNKMKKSIKAMKKHFDEQNDAEC</sequence>
<feature type="disulfide bond" evidence="19">
    <location>
        <begin position="81"/>
        <end position="204"/>
    </location>
</feature>
<dbReference type="Pfam" id="PF01404">
    <property type="entry name" value="Ephrin_lbd"/>
    <property type="match status" value="1"/>
</dbReference>
<feature type="domain" description="Fibronectin type-III" evidence="25">
    <location>
        <begin position="464"/>
        <end position="558"/>
    </location>
</feature>
<dbReference type="InterPro" id="IPR001090">
    <property type="entry name" value="Ephrin_rcpt_lig-bd_dom"/>
</dbReference>
<accession>A0A6P8JD10</accession>
<keyword evidence="9 18" id="KW-0547">Nucleotide-binding</keyword>
<evidence type="ECO:0000313" key="27">
    <source>
        <dbReference type="Proteomes" id="UP000515163"/>
    </source>
</evidence>
<dbReference type="InterPro" id="IPR011641">
    <property type="entry name" value="Tyr-kin_ephrin_A/B_rcpt-like"/>
</dbReference>
<dbReference type="RefSeq" id="XP_031575473.1">
    <property type="nucleotide sequence ID" value="XM_031719613.1"/>
</dbReference>
<evidence type="ECO:0000256" key="6">
    <source>
        <dbReference type="ARBA" id="ARBA00022692"/>
    </source>
</evidence>
<keyword evidence="16" id="KW-0325">Glycoprotein</keyword>
<dbReference type="InterPro" id="IPR027936">
    <property type="entry name" value="Eph_TM"/>
</dbReference>
<feature type="domain" description="Fibronectin type-III" evidence="25">
    <location>
        <begin position="355"/>
        <end position="463"/>
    </location>
</feature>
<gene>
    <name evidence="28" type="primary">LOC116309074</name>
</gene>
<dbReference type="GO" id="GO:0007411">
    <property type="term" value="P:axon guidance"/>
    <property type="evidence" value="ECO:0007669"/>
    <property type="project" value="TreeGrafter"/>
</dbReference>
<feature type="signal peptide" evidence="22">
    <location>
        <begin position="1"/>
        <end position="29"/>
    </location>
</feature>
<dbReference type="InterPro" id="IPR011009">
    <property type="entry name" value="Kinase-like_dom_sf"/>
</dbReference>
<dbReference type="EC" id="2.7.10.1" evidence="2"/>
<evidence type="ECO:0000256" key="3">
    <source>
        <dbReference type="ARBA" id="ARBA00022475"/>
    </source>
</evidence>
<evidence type="ECO:0000259" key="24">
    <source>
        <dbReference type="PROSITE" id="PS50105"/>
    </source>
</evidence>
<dbReference type="Gene3D" id="2.60.40.10">
    <property type="entry name" value="Immunoglobulins"/>
    <property type="match status" value="2"/>
</dbReference>
<evidence type="ECO:0000256" key="21">
    <source>
        <dbReference type="SAM" id="Phobius"/>
    </source>
</evidence>
<evidence type="ECO:0000256" key="9">
    <source>
        <dbReference type="ARBA" id="ARBA00022741"/>
    </source>
</evidence>
<evidence type="ECO:0000256" key="7">
    <source>
        <dbReference type="ARBA" id="ARBA00022729"/>
    </source>
</evidence>
<dbReference type="PANTHER" id="PTHR46877">
    <property type="entry name" value="EPH RECEPTOR A5"/>
    <property type="match status" value="1"/>
</dbReference>
<dbReference type="GO" id="GO:0005524">
    <property type="term" value="F:ATP binding"/>
    <property type="evidence" value="ECO:0007669"/>
    <property type="project" value="UniProtKB-UniRule"/>
</dbReference>
<evidence type="ECO:0000256" key="19">
    <source>
        <dbReference type="PIRSR" id="PIRSR000666-3"/>
    </source>
</evidence>
<keyword evidence="13 21" id="KW-0472">Membrane</keyword>
<keyword evidence="3" id="KW-1003">Cell membrane</keyword>
<dbReference type="Pfam" id="PF07699">
    <property type="entry name" value="Ephrin_rec_like"/>
    <property type="match status" value="1"/>
</dbReference>
<dbReference type="GeneID" id="116309074"/>
<dbReference type="InterPro" id="IPR008979">
    <property type="entry name" value="Galactose-bd-like_sf"/>
</dbReference>
<keyword evidence="14" id="KW-0829">Tyrosine-protein kinase</keyword>
<dbReference type="FunCoup" id="A0A6P8JD10">
    <property type="interactions" value="2522"/>
</dbReference>
<dbReference type="InterPro" id="IPR017441">
    <property type="entry name" value="Protein_kinase_ATP_BS"/>
</dbReference>
<evidence type="ECO:0000259" key="26">
    <source>
        <dbReference type="PROSITE" id="PS51550"/>
    </source>
</evidence>
<dbReference type="Gene3D" id="3.30.200.20">
    <property type="entry name" value="Phosphorylase Kinase, domain 1"/>
    <property type="match status" value="1"/>
</dbReference>
<dbReference type="SMART" id="SM00454">
    <property type="entry name" value="SAM"/>
    <property type="match status" value="1"/>
</dbReference>
<dbReference type="InterPro" id="IPR036116">
    <property type="entry name" value="FN3_sf"/>
</dbReference>
<keyword evidence="15" id="KW-0675">Receptor</keyword>
<dbReference type="Pfam" id="PF00536">
    <property type="entry name" value="SAM_1"/>
    <property type="match status" value="1"/>
</dbReference>
<dbReference type="SUPFAM" id="SSF56112">
    <property type="entry name" value="Protein kinase-like (PK-like)"/>
    <property type="match status" value="1"/>
</dbReference>
<dbReference type="SUPFAM" id="SSF47769">
    <property type="entry name" value="SAM/Pointed domain"/>
    <property type="match status" value="1"/>
</dbReference>
<dbReference type="SUPFAM" id="SSF49785">
    <property type="entry name" value="Galactose-binding domain-like"/>
    <property type="match status" value="1"/>
</dbReference>
<feature type="binding site" evidence="18 20">
    <location>
        <position position="675"/>
    </location>
    <ligand>
        <name>ATP</name>
        <dbReference type="ChEBI" id="CHEBI:30616"/>
    </ligand>
</feature>
<feature type="active site" description="Proton acceptor" evidence="17">
    <location>
        <position position="770"/>
    </location>
</feature>
<dbReference type="InterPro" id="IPR008266">
    <property type="entry name" value="Tyr_kinase_AS"/>
</dbReference>
<dbReference type="PIRSF" id="PIRSF000666">
    <property type="entry name" value="TyrPK_ephrin_receptor"/>
    <property type="match status" value="1"/>
</dbReference>
<dbReference type="GO" id="GO:0030425">
    <property type="term" value="C:dendrite"/>
    <property type="evidence" value="ECO:0007669"/>
    <property type="project" value="TreeGrafter"/>
</dbReference>
<evidence type="ECO:0000256" key="8">
    <source>
        <dbReference type="ARBA" id="ARBA00022737"/>
    </source>
</evidence>
<evidence type="ECO:0000313" key="28">
    <source>
        <dbReference type="RefSeq" id="XP_031575473.1"/>
    </source>
</evidence>
<evidence type="ECO:0000259" key="25">
    <source>
        <dbReference type="PROSITE" id="PS50853"/>
    </source>
</evidence>
<evidence type="ECO:0000256" key="12">
    <source>
        <dbReference type="ARBA" id="ARBA00022989"/>
    </source>
</evidence>
<dbReference type="PANTHER" id="PTHR46877:SF14">
    <property type="entry name" value="RECEPTOR PROTEIN-TYROSINE KINASE"/>
    <property type="match status" value="1"/>
</dbReference>
<dbReference type="OrthoDB" id="5967223at2759"/>
<evidence type="ECO:0000256" key="1">
    <source>
        <dbReference type="ARBA" id="ARBA00004251"/>
    </source>
</evidence>
<keyword evidence="6 21" id="KW-0812">Transmembrane</keyword>
<keyword evidence="11 18" id="KW-0067">ATP-binding</keyword>
<dbReference type="Gene3D" id="1.10.150.50">
    <property type="entry name" value="Transcription Factor, Ets-1"/>
    <property type="match status" value="1"/>
</dbReference>
<dbReference type="PROSITE" id="PS50011">
    <property type="entry name" value="PROTEIN_KINASE_DOM"/>
    <property type="match status" value="1"/>
</dbReference>
<feature type="disulfide bond" evidence="19">
    <location>
        <begin position="118"/>
        <end position="126"/>
    </location>
</feature>
<dbReference type="SMART" id="SM00615">
    <property type="entry name" value="EPH_lbd"/>
    <property type="match status" value="1"/>
</dbReference>
<dbReference type="InterPro" id="IPR020635">
    <property type="entry name" value="Tyr_kinase_cat_dom"/>
</dbReference>
<dbReference type="Gene3D" id="2.60.40.1770">
    <property type="entry name" value="ephrin a2 ectodomain"/>
    <property type="match status" value="1"/>
</dbReference>
<dbReference type="CDD" id="cd00063">
    <property type="entry name" value="FN3"/>
    <property type="match status" value="2"/>
</dbReference>
<evidence type="ECO:0000259" key="23">
    <source>
        <dbReference type="PROSITE" id="PS50011"/>
    </source>
</evidence>
<dbReference type="CDD" id="cd00185">
    <property type="entry name" value="TNFRSF"/>
    <property type="match status" value="1"/>
</dbReference>
<keyword evidence="4" id="KW-0597">Phosphoprotein</keyword>
<keyword evidence="12 21" id="KW-1133">Transmembrane helix</keyword>
<dbReference type="SMART" id="SM01411">
    <property type="entry name" value="Ephrin_rec_like"/>
    <property type="match status" value="1"/>
</dbReference>
<dbReference type="Pfam" id="PF00041">
    <property type="entry name" value="fn3"/>
    <property type="match status" value="2"/>
</dbReference>
<dbReference type="GO" id="GO:0005005">
    <property type="term" value="F:transmembrane-ephrin receptor activity"/>
    <property type="evidence" value="ECO:0007669"/>
    <property type="project" value="TreeGrafter"/>
</dbReference>
<dbReference type="FunFam" id="3.30.200.20:FF:000802">
    <property type="entry name" value="Ephrin receptor 1"/>
    <property type="match status" value="1"/>
</dbReference>
<dbReference type="PRINTS" id="PR00014">
    <property type="entry name" value="FNTYPEIII"/>
</dbReference>
<dbReference type="PROSITE" id="PS00107">
    <property type="entry name" value="PROTEIN_KINASE_ATP"/>
    <property type="match status" value="1"/>
</dbReference>
<evidence type="ECO:0000256" key="10">
    <source>
        <dbReference type="ARBA" id="ARBA00022777"/>
    </source>
</evidence>
<feature type="chain" id="PRO_5027821684" description="receptor protein-tyrosine kinase" evidence="22">
    <location>
        <begin position="30"/>
        <end position="1009"/>
    </location>
</feature>
<evidence type="ECO:0000256" key="18">
    <source>
        <dbReference type="PIRSR" id="PIRSR000666-2"/>
    </source>
</evidence>
<dbReference type="PRINTS" id="PR00109">
    <property type="entry name" value="TYRKINASE"/>
</dbReference>
<dbReference type="InterPro" id="IPR001660">
    <property type="entry name" value="SAM"/>
</dbReference>
<keyword evidence="7 22" id="KW-0732">Signal</keyword>
<feature type="transmembrane region" description="Helical" evidence="21">
    <location>
        <begin position="566"/>
        <end position="590"/>
    </location>
</feature>